<dbReference type="SUPFAM" id="SSF52402">
    <property type="entry name" value="Adenine nucleotide alpha hydrolases-like"/>
    <property type="match status" value="1"/>
</dbReference>
<dbReference type="Gene3D" id="3.40.50.300">
    <property type="entry name" value="P-loop containing nucleotide triphosphate hydrolases"/>
    <property type="match status" value="1"/>
</dbReference>
<dbReference type="EMBL" id="LEKV01009435">
    <property type="protein sequence ID" value="KVF41932.1"/>
    <property type="molecule type" value="Genomic_DNA"/>
</dbReference>
<proteinExistence type="predicted"/>
<dbReference type="PANTHER" id="PTHR46553">
    <property type="entry name" value="ADENINE NUCLEOTIDE ALPHA HYDROLASES-LIKE SUPERFAMILY PROTEIN"/>
    <property type="match status" value="1"/>
</dbReference>
<dbReference type="InterPro" id="IPR027417">
    <property type="entry name" value="P-loop_NTPase"/>
</dbReference>
<evidence type="ECO:0000313" key="2">
    <source>
        <dbReference type="Proteomes" id="UP000243975"/>
    </source>
</evidence>
<comment type="caution">
    <text evidence="1">The sequence shown here is derived from an EMBL/GenBank/DDBJ whole genome shotgun (WGS) entry which is preliminary data.</text>
</comment>
<keyword evidence="2" id="KW-1185">Reference proteome</keyword>
<dbReference type="Proteomes" id="UP000243975">
    <property type="component" value="Unassembled WGS sequence"/>
</dbReference>
<dbReference type="Gene3D" id="3.40.50.620">
    <property type="entry name" value="HUPs"/>
    <property type="match status" value="1"/>
</dbReference>
<name>A0A103JZY0_CYNCS</name>
<evidence type="ECO:0000313" key="1">
    <source>
        <dbReference type="EMBL" id="KVF41932.1"/>
    </source>
</evidence>
<reference evidence="1 2" key="1">
    <citation type="journal article" date="2016" name="Sci. Rep.">
        <title>The genome sequence of the outbreeding globe artichoke constructed de novo incorporating a phase-aware low-pass sequencing strategy of F1 progeny.</title>
        <authorList>
            <person name="Scaglione D."/>
            <person name="Reyes-Chin-Wo S."/>
            <person name="Acquadro A."/>
            <person name="Froenicke L."/>
            <person name="Portis E."/>
            <person name="Beitel C."/>
            <person name="Tirone M."/>
            <person name="Mauro R."/>
            <person name="Lo Monaco A."/>
            <person name="Mauromicale G."/>
            <person name="Faccioli P."/>
            <person name="Cattivelli L."/>
            <person name="Rieseberg L."/>
            <person name="Michelmore R."/>
            <person name="Lanteri S."/>
        </authorList>
    </citation>
    <scope>NUCLEOTIDE SEQUENCE [LARGE SCALE GENOMIC DNA]</scope>
    <source>
        <strain evidence="1">2C</strain>
    </source>
</reference>
<dbReference type="InterPro" id="IPR014729">
    <property type="entry name" value="Rossmann-like_a/b/a_fold"/>
</dbReference>
<protein>
    <submittedName>
        <fullName evidence="1">Uncharacterized protein</fullName>
    </submittedName>
</protein>
<sequence>MLKHSRLLFMDEATASVDSQTDGVIQKIIREDFADCTIISIAHRIPTVMDCDRVLVIDAGKLCERIRQTFAVDGKGFSVWGIGTRICEPVVGLVNNCSFDDEWKCSSLKKQSRMGRVRNKSGKLEIIVQKMETPQKPLMIVGLDDSDHSFYALQWTLDHFPNSPFKLLLLHSKPSPTSAIGFAGPGTINSTQLISLLLAHFISSFLTLFSGISSMNPGAADVFPFVDSDLKKIAARVVEKAKELCHSKSVDDVNVEVVEGDARNVLCEAVDRHHAAMLVGGFGKCKRLCHPSCPLHRDGSEEAKDQTLSQQKWPPAIAKLERFKAWLVKLKDYSYLCMCDHNTYSCFVALK</sequence>
<accession>A0A103JZY0</accession>
<dbReference type="PANTHER" id="PTHR46553:SF3">
    <property type="entry name" value="ADENINE NUCLEOTIDE ALPHA HYDROLASES-LIKE SUPERFAMILY PROTEIN"/>
    <property type="match status" value="1"/>
</dbReference>
<organism evidence="1 2">
    <name type="scientific">Cynara cardunculus var. scolymus</name>
    <name type="common">Globe artichoke</name>
    <name type="synonym">Cynara scolymus</name>
    <dbReference type="NCBI Taxonomy" id="59895"/>
    <lineage>
        <taxon>Eukaryota</taxon>
        <taxon>Viridiplantae</taxon>
        <taxon>Streptophyta</taxon>
        <taxon>Embryophyta</taxon>
        <taxon>Tracheophyta</taxon>
        <taxon>Spermatophyta</taxon>
        <taxon>Magnoliopsida</taxon>
        <taxon>eudicotyledons</taxon>
        <taxon>Gunneridae</taxon>
        <taxon>Pentapetalae</taxon>
        <taxon>asterids</taxon>
        <taxon>campanulids</taxon>
        <taxon>Asterales</taxon>
        <taxon>Asteraceae</taxon>
        <taxon>Carduoideae</taxon>
        <taxon>Cardueae</taxon>
        <taxon>Carduinae</taxon>
        <taxon>Cynara</taxon>
    </lineage>
</organism>
<gene>
    <name evidence="1" type="ORF">Ccrd_026769</name>
</gene>
<dbReference type="AlphaFoldDB" id="A0A103JZY0"/>
<dbReference type="SUPFAM" id="SSF52540">
    <property type="entry name" value="P-loop containing nucleoside triphosphate hydrolases"/>
    <property type="match status" value="1"/>
</dbReference>
<dbReference type="Gramene" id="KVF41932">
    <property type="protein sequence ID" value="KVF41932"/>
    <property type="gene ID" value="Ccrd_026769"/>
</dbReference>